<sequence length="163" mass="17572">MERLRDITRGQVRIAAAILTLIGAVYTWQATKLPIGDPIGSEEGGTPMVIGVLWVLFGIYVTLKAPAPGAQDDEVGTWPSRAMAMRLIAVAALCGAYIVLLPWLGTIATSFLFMTAMARMCGAPWLRSMAASIILAVAFWLLFVNVLDLSLPTGAFFDALRWG</sequence>
<dbReference type="RefSeq" id="WP_121623259.1">
    <property type="nucleotide sequence ID" value="NZ_JACIIW010000005.1"/>
</dbReference>
<name>A0A3L7ADX4_9HYPH</name>
<feature type="transmembrane region" description="Helical" evidence="1">
    <location>
        <begin position="12"/>
        <end position="28"/>
    </location>
</feature>
<reference evidence="3 4" key="1">
    <citation type="submission" date="2018-10" db="EMBL/GenBank/DDBJ databases">
        <title>Xanthobacter tagetidis genome sequencing and assembly.</title>
        <authorList>
            <person name="Maclea K.S."/>
            <person name="Goen A.E."/>
            <person name="Fatima S.A."/>
        </authorList>
    </citation>
    <scope>NUCLEOTIDE SEQUENCE [LARGE SCALE GENOMIC DNA]</scope>
    <source>
        <strain evidence="3 4">ATCC 700314</strain>
    </source>
</reference>
<keyword evidence="1" id="KW-1133">Transmembrane helix</keyword>
<keyword evidence="4" id="KW-1185">Reference proteome</keyword>
<feature type="domain" description="DUF1468" evidence="2">
    <location>
        <begin position="14"/>
        <end position="152"/>
    </location>
</feature>
<feature type="transmembrane region" description="Helical" evidence="1">
    <location>
        <begin position="48"/>
        <end position="67"/>
    </location>
</feature>
<gene>
    <name evidence="3" type="ORF">D9R14_10395</name>
</gene>
<accession>A0A3L7ADX4</accession>
<protein>
    <submittedName>
        <fullName evidence="3">Tripartite tricarboxylate transporter TctB family protein</fullName>
    </submittedName>
</protein>
<dbReference type="Pfam" id="PF07331">
    <property type="entry name" value="TctB"/>
    <property type="match status" value="1"/>
</dbReference>
<dbReference type="AlphaFoldDB" id="A0A3L7ADX4"/>
<comment type="caution">
    <text evidence="3">The sequence shown here is derived from an EMBL/GenBank/DDBJ whole genome shotgun (WGS) entry which is preliminary data.</text>
</comment>
<dbReference type="InterPro" id="IPR009936">
    <property type="entry name" value="DUF1468"/>
</dbReference>
<dbReference type="EMBL" id="RCTF01000007">
    <property type="protein sequence ID" value="RLP78666.1"/>
    <property type="molecule type" value="Genomic_DNA"/>
</dbReference>
<evidence type="ECO:0000313" key="3">
    <source>
        <dbReference type="EMBL" id="RLP78666.1"/>
    </source>
</evidence>
<dbReference type="Proteomes" id="UP000269692">
    <property type="component" value="Unassembled WGS sequence"/>
</dbReference>
<feature type="transmembrane region" description="Helical" evidence="1">
    <location>
        <begin position="87"/>
        <end position="113"/>
    </location>
</feature>
<feature type="transmembrane region" description="Helical" evidence="1">
    <location>
        <begin position="125"/>
        <end position="147"/>
    </location>
</feature>
<keyword evidence="1" id="KW-0472">Membrane</keyword>
<evidence type="ECO:0000313" key="4">
    <source>
        <dbReference type="Proteomes" id="UP000269692"/>
    </source>
</evidence>
<keyword evidence="1" id="KW-0812">Transmembrane</keyword>
<proteinExistence type="predicted"/>
<evidence type="ECO:0000256" key="1">
    <source>
        <dbReference type="SAM" id="Phobius"/>
    </source>
</evidence>
<organism evidence="3 4">
    <name type="scientific">Xanthobacter tagetidis</name>
    <dbReference type="NCBI Taxonomy" id="60216"/>
    <lineage>
        <taxon>Bacteria</taxon>
        <taxon>Pseudomonadati</taxon>
        <taxon>Pseudomonadota</taxon>
        <taxon>Alphaproteobacteria</taxon>
        <taxon>Hyphomicrobiales</taxon>
        <taxon>Xanthobacteraceae</taxon>
        <taxon>Xanthobacter</taxon>
    </lineage>
</organism>
<evidence type="ECO:0000259" key="2">
    <source>
        <dbReference type="Pfam" id="PF07331"/>
    </source>
</evidence>
<dbReference type="OrthoDB" id="8265314at2"/>